<protein>
    <submittedName>
        <fullName evidence="2">Uncharacterized protein</fullName>
    </submittedName>
</protein>
<evidence type="ECO:0000313" key="4">
    <source>
        <dbReference type="Proteomes" id="UP000734854"/>
    </source>
</evidence>
<organism evidence="2 4">
    <name type="scientific">Zingiber officinale</name>
    <name type="common">Ginger</name>
    <name type="synonym">Amomum zingiber</name>
    <dbReference type="NCBI Taxonomy" id="94328"/>
    <lineage>
        <taxon>Eukaryota</taxon>
        <taxon>Viridiplantae</taxon>
        <taxon>Streptophyta</taxon>
        <taxon>Embryophyta</taxon>
        <taxon>Tracheophyta</taxon>
        <taxon>Spermatophyta</taxon>
        <taxon>Magnoliopsida</taxon>
        <taxon>Liliopsida</taxon>
        <taxon>Zingiberales</taxon>
        <taxon>Zingiberaceae</taxon>
        <taxon>Zingiber</taxon>
    </lineage>
</organism>
<evidence type="ECO:0000313" key="3">
    <source>
        <dbReference type="EMBL" id="KAG6504714.1"/>
    </source>
</evidence>
<gene>
    <name evidence="2" type="ORF">ZIOFF_037056</name>
    <name evidence="3" type="ORF">ZIOFF_037060</name>
</gene>
<dbReference type="AlphaFoldDB" id="A0A8J5GCR1"/>
<accession>A0A8J5GCR1</accession>
<dbReference type="EMBL" id="JACMSC010000010">
    <property type="protein sequence ID" value="KAG6504714.1"/>
    <property type="molecule type" value="Genomic_DNA"/>
</dbReference>
<dbReference type="OrthoDB" id="1856818at2759"/>
<proteinExistence type="predicted"/>
<evidence type="ECO:0000256" key="1">
    <source>
        <dbReference type="SAM" id="MobiDB-lite"/>
    </source>
</evidence>
<dbReference type="InterPro" id="IPR025322">
    <property type="entry name" value="PADRE_dom"/>
</dbReference>
<reference evidence="2 4" key="1">
    <citation type="submission" date="2020-08" db="EMBL/GenBank/DDBJ databases">
        <title>Plant Genome Project.</title>
        <authorList>
            <person name="Zhang R.-G."/>
        </authorList>
    </citation>
    <scope>NUCLEOTIDE SEQUENCE [LARGE SCALE GENOMIC DNA]</scope>
    <source>
        <tissue evidence="2">Rhizome</tissue>
    </source>
</reference>
<dbReference type="PANTHER" id="PTHR33052">
    <property type="entry name" value="DUF4228 DOMAIN PROTEIN-RELATED"/>
    <property type="match status" value="1"/>
</dbReference>
<dbReference type="Pfam" id="PF14009">
    <property type="entry name" value="PADRE"/>
    <property type="match status" value="1"/>
</dbReference>
<sequence length="163" mass="17982">MREAIRCCIACILPCGALDVVRVVHGNGRVEEIRAAVTAGDVMRAHPDHVLRRPPNGAEATKAVTLPPDAELERGRIYFLVPIETTASARRRRKGRRRKTKAADTDGASAAAAAGKAMRDLNERYLSEILSEKVSLGYIERRRGRVGVWRPHLDSISETSMEL</sequence>
<name>A0A8J5GCR1_ZINOF</name>
<keyword evidence="4" id="KW-1185">Reference proteome</keyword>
<feature type="compositionally biased region" description="Basic residues" evidence="1">
    <location>
        <begin position="89"/>
        <end position="100"/>
    </location>
</feature>
<dbReference type="EMBL" id="JACMSC010000010">
    <property type="protein sequence ID" value="KAG6504711.1"/>
    <property type="molecule type" value="Genomic_DNA"/>
</dbReference>
<feature type="region of interest" description="Disordered" evidence="1">
    <location>
        <begin position="89"/>
        <end position="112"/>
    </location>
</feature>
<dbReference type="Proteomes" id="UP000734854">
    <property type="component" value="Unassembled WGS sequence"/>
</dbReference>
<comment type="caution">
    <text evidence="2">The sequence shown here is derived from an EMBL/GenBank/DDBJ whole genome shotgun (WGS) entry which is preliminary data.</text>
</comment>
<evidence type="ECO:0000313" key="2">
    <source>
        <dbReference type="EMBL" id="KAG6504711.1"/>
    </source>
</evidence>